<protein>
    <submittedName>
        <fullName evidence="2">N-acetylglucosamine kinase</fullName>
    </submittedName>
</protein>
<evidence type="ECO:0000313" key="2">
    <source>
        <dbReference type="EMBL" id="MFC5451156.1"/>
    </source>
</evidence>
<dbReference type="RefSeq" id="WP_270879556.1">
    <property type="nucleotide sequence ID" value="NZ_JAQFVF010000025.1"/>
</dbReference>
<dbReference type="Pfam" id="PF01869">
    <property type="entry name" value="BcrAD_BadFG"/>
    <property type="match status" value="1"/>
</dbReference>
<keyword evidence="3" id="KW-1185">Reference proteome</keyword>
<organism evidence="2 3">
    <name type="scientific">Paenibacillus aestuarii</name>
    <dbReference type="NCBI Taxonomy" id="516965"/>
    <lineage>
        <taxon>Bacteria</taxon>
        <taxon>Bacillati</taxon>
        <taxon>Bacillota</taxon>
        <taxon>Bacilli</taxon>
        <taxon>Bacillales</taxon>
        <taxon>Paenibacillaceae</taxon>
        <taxon>Paenibacillus</taxon>
    </lineage>
</organism>
<name>A0ABW0KF48_9BACL</name>
<dbReference type="InterPro" id="IPR043129">
    <property type="entry name" value="ATPase_NBD"/>
</dbReference>
<keyword evidence="2" id="KW-0808">Transferase</keyword>
<reference evidence="3" key="1">
    <citation type="journal article" date="2019" name="Int. J. Syst. Evol. Microbiol.">
        <title>The Global Catalogue of Microorganisms (GCM) 10K type strain sequencing project: providing services to taxonomists for standard genome sequencing and annotation.</title>
        <authorList>
            <consortium name="The Broad Institute Genomics Platform"/>
            <consortium name="The Broad Institute Genome Sequencing Center for Infectious Disease"/>
            <person name="Wu L."/>
            <person name="Ma J."/>
        </authorList>
    </citation>
    <scope>NUCLEOTIDE SEQUENCE [LARGE SCALE GENOMIC DNA]</scope>
    <source>
        <strain evidence="3">KACC 11904</strain>
    </source>
</reference>
<dbReference type="GO" id="GO:0016301">
    <property type="term" value="F:kinase activity"/>
    <property type="evidence" value="ECO:0007669"/>
    <property type="project" value="UniProtKB-KW"/>
</dbReference>
<dbReference type="Proteomes" id="UP001596044">
    <property type="component" value="Unassembled WGS sequence"/>
</dbReference>
<evidence type="ECO:0000259" key="1">
    <source>
        <dbReference type="Pfam" id="PF01869"/>
    </source>
</evidence>
<dbReference type="EMBL" id="JBHSMJ010000031">
    <property type="protein sequence ID" value="MFC5451156.1"/>
    <property type="molecule type" value="Genomic_DNA"/>
</dbReference>
<accession>A0ABW0KF48</accession>
<dbReference type="PANTHER" id="PTHR43190:SF3">
    <property type="entry name" value="N-ACETYL-D-GLUCOSAMINE KINASE"/>
    <property type="match status" value="1"/>
</dbReference>
<gene>
    <name evidence="2" type="ORF">ACFPOG_23255</name>
</gene>
<dbReference type="InterPro" id="IPR002731">
    <property type="entry name" value="ATPase_BadF"/>
</dbReference>
<comment type="caution">
    <text evidence="2">The sequence shown here is derived from an EMBL/GenBank/DDBJ whole genome shotgun (WGS) entry which is preliminary data.</text>
</comment>
<dbReference type="InterPro" id="IPR052519">
    <property type="entry name" value="Euk-type_GlcNAc_Kinase"/>
</dbReference>
<evidence type="ECO:0000313" key="3">
    <source>
        <dbReference type="Proteomes" id="UP001596044"/>
    </source>
</evidence>
<keyword evidence="2" id="KW-0418">Kinase</keyword>
<feature type="domain" description="ATPase BadF/BadG/BcrA/BcrD type" evidence="1">
    <location>
        <begin position="9"/>
        <end position="287"/>
    </location>
</feature>
<proteinExistence type="predicted"/>
<dbReference type="CDD" id="cd24007">
    <property type="entry name" value="ASKHA_NBD_eukNAGK-like"/>
    <property type="match status" value="1"/>
</dbReference>
<dbReference type="Gene3D" id="3.30.420.40">
    <property type="match status" value="2"/>
</dbReference>
<dbReference type="SUPFAM" id="SSF53067">
    <property type="entry name" value="Actin-like ATPase domain"/>
    <property type="match status" value="2"/>
</dbReference>
<sequence>MKSVPLLAIDAGGTNCRAVLCSLDGSIIQYVEGGPCNYQSIGVTQAQENLTRVLWKLTNQKEHGLSVNQVIIGIAGLDTSNDQIIIENFVKKSLLDTRILAHNLLVNNDGIIALLGSIGESPGIIVVSGTGSIVHGRSQDGTQMRAGGWGHRVGDEGSGYAIGQAALRHIFRATDGREPVSAIQHEILKELQMGTIDDLMSWVYSDEYTVDRVASITPILFSLAHGGDSIALSILQRAGQELADASATVIQRLELTKAPFDIVTAGSILQKDTLVADAMIRSLSDRFHDFRVTRSFDEPIYNVLLYGLSLLGDISEEIRDNCSRELLRVAKANGKT</sequence>
<dbReference type="PANTHER" id="PTHR43190">
    <property type="entry name" value="N-ACETYL-D-GLUCOSAMINE KINASE"/>
    <property type="match status" value="1"/>
</dbReference>